<keyword evidence="1" id="KW-1133">Transmembrane helix</keyword>
<feature type="transmembrane region" description="Helical" evidence="1">
    <location>
        <begin position="110"/>
        <end position="128"/>
    </location>
</feature>
<evidence type="ECO:0000313" key="3">
    <source>
        <dbReference type="EMBL" id="CAB9497448.1"/>
    </source>
</evidence>
<keyword evidence="1" id="KW-0472">Membrane</keyword>
<dbReference type="PANTHER" id="PTHR37783:SF1">
    <property type="entry name" value="MEMBRANE PROTEIN, PUTATIVE (AFU_ORTHOLOGUE AFUA_1G04315)-RELATED"/>
    <property type="match status" value="1"/>
</dbReference>
<feature type="transmembrane region" description="Helical" evidence="1">
    <location>
        <begin position="193"/>
        <end position="212"/>
    </location>
</feature>
<dbReference type="Gene3D" id="3.20.180.10">
    <property type="entry name" value="PNP-oxidase-like"/>
    <property type="match status" value="1"/>
</dbReference>
<dbReference type="EMBL" id="CAICTM010000020">
    <property type="protein sequence ID" value="CAB9497448.1"/>
    <property type="molecule type" value="Genomic_DNA"/>
</dbReference>
<name>A0A9N8D6R8_9STRA</name>
<dbReference type="AlphaFoldDB" id="A0A9N8D6R8"/>
<evidence type="ECO:0000259" key="2">
    <source>
        <dbReference type="Pfam" id="PF10615"/>
    </source>
</evidence>
<keyword evidence="1" id="KW-0812">Transmembrane</keyword>
<gene>
    <name evidence="3" type="ORF">SEMRO_20_G013970.1</name>
</gene>
<comment type="caution">
    <text evidence="3">The sequence shown here is derived from an EMBL/GenBank/DDBJ whole genome shotgun (WGS) entry which is preliminary data.</text>
</comment>
<sequence length="226" mass="24913">MTDSTEVSAETSTRVCTHMNEDHAVSVYAMAKSLLPGKKKITDFKLKKVTLKGCEISAVSCQGELCEMHKLFYPFQPPLASAQEVRPRMVAIHHQVCAPEPTWLVTHIDALAVLIVVALLGYGTHVIGTDNLTEMIEQAPKLNDTISMVFGSASTFSAAVKYAWIFAIVAHVGEGGYVVYHAKITLKLQTQVIVLWFLMVASVGFPITKEFLELLKVHQKQPKKTS</sequence>
<accession>A0A9N8D6R8</accession>
<organism evidence="3 4">
    <name type="scientific">Seminavis robusta</name>
    <dbReference type="NCBI Taxonomy" id="568900"/>
    <lineage>
        <taxon>Eukaryota</taxon>
        <taxon>Sar</taxon>
        <taxon>Stramenopiles</taxon>
        <taxon>Ochrophyta</taxon>
        <taxon>Bacillariophyta</taxon>
        <taxon>Bacillariophyceae</taxon>
        <taxon>Bacillariophycidae</taxon>
        <taxon>Naviculales</taxon>
        <taxon>Naviculaceae</taxon>
        <taxon>Seminavis</taxon>
    </lineage>
</organism>
<feature type="transmembrane region" description="Helical" evidence="1">
    <location>
        <begin position="149"/>
        <end position="173"/>
    </location>
</feature>
<protein>
    <recommendedName>
        <fullName evidence="2">DUF2470 domain-containing protein</fullName>
    </recommendedName>
</protein>
<dbReference type="OrthoDB" id="45008at2759"/>
<dbReference type="Pfam" id="PF10615">
    <property type="entry name" value="DUF2470"/>
    <property type="match status" value="1"/>
</dbReference>
<evidence type="ECO:0000256" key="1">
    <source>
        <dbReference type="SAM" id="Phobius"/>
    </source>
</evidence>
<dbReference type="Proteomes" id="UP001153069">
    <property type="component" value="Unassembled WGS sequence"/>
</dbReference>
<dbReference type="InterPro" id="IPR037119">
    <property type="entry name" value="Haem_oxidase_HugZ-like_sf"/>
</dbReference>
<dbReference type="PANTHER" id="PTHR37783">
    <property type="entry name" value="MEMBRANE PROTEIN, PUTATIVE (AFU_ORTHOLOGUE AFUA_1G04315)-RELATED"/>
    <property type="match status" value="1"/>
</dbReference>
<evidence type="ECO:0000313" key="4">
    <source>
        <dbReference type="Proteomes" id="UP001153069"/>
    </source>
</evidence>
<reference evidence="3" key="1">
    <citation type="submission" date="2020-06" db="EMBL/GenBank/DDBJ databases">
        <authorList>
            <consortium name="Plant Systems Biology data submission"/>
        </authorList>
    </citation>
    <scope>NUCLEOTIDE SEQUENCE</scope>
    <source>
        <strain evidence="3">D6</strain>
    </source>
</reference>
<feature type="domain" description="DUF2470" evidence="2">
    <location>
        <begin position="12"/>
        <end position="91"/>
    </location>
</feature>
<dbReference type="InterPro" id="IPR019595">
    <property type="entry name" value="DUF2470"/>
</dbReference>
<proteinExistence type="predicted"/>
<keyword evidence="4" id="KW-1185">Reference proteome</keyword>